<reference evidence="2 3" key="1">
    <citation type="submission" date="2021-06" db="EMBL/GenBank/DDBJ databases">
        <authorList>
            <person name="Kallberg Y."/>
            <person name="Tangrot J."/>
            <person name="Rosling A."/>
        </authorList>
    </citation>
    <scope>NUCLEOTIDE SEQUENCE [LARGE SCALE GENOMIC DNA]</scope>
    <source>
        <strain evidence="2 3">120-4 pot B 10/14</strain>
    </source>
</reference>
<organism evidence="2 3">
    <name type="scientific">Gigaspora margarita</name>
    <dbReference type="NCBI Taxonomy" id="4874"/>
    <lineage>
        <taxon>Eukaryota</taxon>
        <taxon>Fungi</taxon>
        <taxon>Fungi incertae sedis</taxon>
        <taxon>Mucoromycota</taxon>
        <taxon>Glomeromycotina</taxon>
        <taxon>Glomeromycetes</taxon>
        <taxon>Diversisporales</taxon>
        <taxon>Gigasporaceae</taxon>
        <taxon>Gigaspora</taxon>
    </lineage>
</organism>
<evidence type="ECO:0000313" key="3">
    <source>
        <dbReference type="Proteomes" id="UP000789901"/>
    </source>
</evidence>
<feature type="compositionally biased region" description="Basic and acidic residues" evidence="1">
    <location>
        <begin position="141"/>
        <end position="151"/>
    </location>
</feature>
<evidence type="ECO:0000313" key="2">
    <source>
        <dbReference type="EMBL" id="CAG8811815.1"/>
    </source>
</evidence>
<evidence type="ECO:0000256" key="1">
    <source>
        <dbReference type="SAM" id="MobiDB-lite"/>
    </source>
</evidence>
<accession>A0ABN7W265</accession>
<proteinExistence type="predicted"/>
<name>A0ABN7W265_GIGMA</name>
<keyword evidence="3" id="KW-1185">Reference proteome</keyword>
<protein>
    <submittedName>
        <fullName evidence="2">29024_t:CDS:1</fullName>
    </submittedName>
</protein>
<sequence>MLKVKEETSQNASVEINNSYENNMLQQMEQMNMDVQNTPAVDNKDLNKQSWAEIMDNDSVNLKDITNATNSWATPSTNETTLRKSFYNQRGSTLTNGEIEIAQEPIQYFNHEHENMQADITQQEAMAELAEVAINVKTKVAKEEDTHEKVMKTPTNTGASPDEEMAAEPSDPLRDKLLNLYGTTENKKNLPPVAATKDINVEDVQASMFSQVSNAEMDDFKITTKRCMEILRKGSYQNRTAMNMK</sequence>
<feature type="region of interest" description="Disordered" evidence="1">
    <location>
        <begin position="141"/>
        <end position="169"/>
    </location>
</feature>
<feature type="non-terminal residue" evidence="2">
    <location>
        <position position="245"/>
    </location>
</feature>
<gene>
    <name evidence="2" type="ORF">GMARGA_LOCUS25425</name>
</gene>
<comment type="caution">
    <text evidence="2">The sequence shown here is derived from an EMBL/GenBank/DDBJ whole genome shotgun (WGS) entry which is preliminary data.</text>
</comment>
<dbReference type="Proteomes" id="UP000789901">
    <property type="component" value="Unassembled WGS sequence"/>
</dbReference>
<dbReference type="EMBL" id="CAJVQB010028128">
    <property type="protein sequence ID" value="CAG8811815.1"/>
    <property type="molecule type" value="Genomic_DNA"/>
</dbReference>